<dbReference type="InterPro" id="IPR055190">
    <property type="entry name" value="ATP-synt_VA_C"/>
</dbReference>
<dbReference type="NCBIfam" id="TIGR01040">
    <property type="entry name" value="V-ATPase_V1_B"/>
    <property type="match status" value="1"/>
</dbReference>
<dbReference type="GO" id="GO:0030665">
    <property type="term" value="C:clathrin-coated vesicle membrane"/>
    <property type="evidence" value="ECO:0007669"/>
    <property type="project" value="UniProtKB-SubCell"/>
</dbReference>
<evidence type="ECO:0000256" key="11">
    <source>
        <dbReference type="ARBA" id="ARBA00029434"/>
    </source>
</evidence>
<dbReference type="PANTHER" id="PTHR43389">
    <property type="entry name" value="V-TYPE PROTON ATPASE SUBUNIT B"/>
    <property type="match status" value="1"/>
</dbReference>
<dbReference type="CDD" id="cd01135">
    <property type="entry name" value="V_A-ATPase_B"/>
    <property type="match status" value="1"/>
</dbReference>
<dbReference type="OrthoDB" id="1735853at2759"/>
<sequence length="548" mass="60627">MATLVANRPMEVNSLAAGARTHTQAVTRNYISQPRLTYSTVSGVNGPLVILDNVKFPRYAEIVHLTLPDGTRRSGQVLEVIGSKAVVQVFEGTSGIDAKKTACEFTGDILRTPVSEDMLGRVFNGSGKPIDRGPSVLAEDYLDIMGQPINPQCRIYPEEMIQTGISAIDGMNSIARGQKIPIFSAAGLPHNEIAAQICRQAGLVQKSKDVMDYSADNFAIVFAAMGQLRPQTQKLSLPVSDVSPSLQVNMETARFFKSDFEENGSMDNVCLFLNLANDPTIERIITPRLALTSAEYLAYQCEKHVLVILTDMSSYAEALREVSAAREEVPGRRGFPGYMYTDLATIYERAGRVEGRNGSITQIPILTMPNDDITHPIPDLTGYITEGQVYVDRQLHNRQIYPPINVLPSLSRLMKSAIGEGMTRKDHADVSNQLYACYAIGKDVQAMKAVVGEEALTSDDLLYLEFLQKFEKNFISQGERAQVWGCRGPRRAPSLLTLLCSGPPGPYDNRTVYETLDIGWQLLRIFPKEMLKRIPQSTLSEFYPRESS</sequence>
<dbReference type="InterPro" id="IPR027417">
    <property type="entry name" value="P-loop_NTPase"/>
</dbReference>
<dbReference type="InterPro" id="IPR004100">
    <property type="entry name" value="ATPase_F1/V1/A1_a/bsu_N"/>
</dbReference>
<name>Q4SXU8_TETNG</name>
<dbReference type="FunFam" id="3.40.50.12240:FF:000007">
    <property type="entry name" value="V-type proton ATPase subunit B, brain isoform"/>
    <property type="match status" value="1"/>
</dbReference>
<evidence type="ECO:0000313" key="19">
    <source>
        <dbReference type="EMBL" id="CAF94534.1"/>
    </source>
</evidence>
<dbReference type="HAMAP" id="MF_00310">
    <property type="entry name" value="ATP_synth_B_arch"/>
    <property type="match status" value="1"/>
</dbReference>
<dbReference type="GO" id="GO:0033180">
    <property type="term" value="C:proton-transporting V-type ATPase, V1 domain"/>
    <property type="evidence" value="ECO:0007669"/>
    <property type="project" value="InterPro"/>
</dbReference>
<evidence type="ECO:0000256" key="14">
    <source>
        <dbReference type="ARBA" id="ARBA00046696"/>
    </source>
</evidence>
<dbReference type="KEGG" id="tng:GSTEN00010666G001"/>
<proteinExistence type="inferred from homology"/>
<feature type="domain" description="ATP synthase A/B type C-terminal" evidence="18">
    <location>
        <begin position="417"/>
        <end position="480"/>
    </location>
</feature>
<evidence type="ECO:0000256" key="5">
    <source>
        <dbReference type="ARBA" id="ARBA00022741"/>
    </source>
</evidence>
<comment type="similarity">
    <text evidence="3 15">Belongs to the ATPase alpha/beta chains family.</text>
</comment>
<evidence type="ECO:0000259" key="18">
    <source>
        <dbReference type="Pfam" id="PF22919"/>
    </source>
</evidence>
<dbReference type="Pfam" id="PF22919">
    <property type="entry name" value="ATP-synt_VA_C"/>
    <property type="match status" value="2"/>
</dbReference>
<dbReference type="Gene3D" id="3.40.50.12240">
    <property type="match status" value="1"/>
</dbReference>
<keyword evidence="8" id="KW-0770">Synapse</keyword>
<dbReference type="InterPro" id="IPR000194">
    <property type="entry name" value="ATPase_F1/V1/A1_a/bsu_nucl-bd"/>
</dbReference>
<dbReference type="CDD" id="cd18118">
    <property type="entry name" value="ATP-synt_V_A-type_beta_N"/>
    <property type="match status" value="1"/>
</dbReference>
<comment type="subunit">
    <text evidence="14">V-ATPase is a heteromultimeric enzyme made up of two complexes: the ATP-hydrolytic V1 complex and the proton translocation V0 complex. The V1 complex consists of three catalytic AB heterodimers that form a heterohexamer, three peripheral stalks each consisting of EG heterodimers, one central rotor including subunits D and F, and the regulatory subunits C and H. The proton translocation complex V0 consists of the proton transport subunit a, a ring of proteolipid subunits c9c'', rotary subunit d, subunits e and f, and the accessory subunits ATP6AP1/Ac45 and ATP6AP2/PRR.</text>
</comment>
<dbReference type="GO" id="GO:0016324">
    <property type="term" value="C:apical plasma membrane"/>
    <property type="evidence" value="ECO:0007669"/>
    <property type="project" value="UniProtKB-SubCell"/>
</dbReference>
<evidence type="ECO:0000256" key="15">
    <source>
        <dbReference type="RuleBase" id="RU366021"/>
    </source>
</evidence>
<dbReference type="PANTHER" id="PTHR43389:SF5">
    <property type="entry name" value="V-TYPE PROTON ATPASE SUBUNIT B, BRAIN ISOFORM"/>
    <property type="match status" value="1"/>
</dbReference>
<organism evidence="19">
    <name type="scientific">Tetraodon nigroviridis</name>
    <name type="common">Spotted green pufferfish</name>
    <name type="synonym">Chelonodon nigroviridis</name>
    <dbReference type="NCBI Taxonomy" id="99883"/>
    <lineage>
        <taxon>Eukaryota</taxon>
        <taxon>Metazoa</taxon>
        <taxon>Chordata</taxon>
        <taxon>Craniata</taxon>
        <taxon>Vertebrata</taxon>
        <taxon>Euteleostomi</taxon>
        <taxon>Actinopterygii</taxon>
        <taxon>Neopterygii</taxon>
        <taxon>Teleostei</taxon>
        <taxon>Neoteleostei</taxon>
        <taxon>Acanthomorphata</taxon>
        <taxon>Eupercaria</taxon>
        <taxon>Tetraodontiformes</taxon>
        <taxon>Tetradontoidea</taxon>
        <taxon>Tetraodontidae</taxon>
        <taxon>Tetraodon</taxon>
    </lineage>
</organism>
<evidence type="ECO:0000256" key="10">
    <source>
        <dbReference type="ARBA" id="ARBA00023329"/>
    </source>
</evidence>
<dbReference type="GO" id="GO:0046034">
    <property type="term" value="P:ATP metabolic process"/>
    <property type="evidence" value="ECO:0007669"/>
    <property type="project" value="InterPro"/>
</dbReference>
<dbReference type="GO" id="GO:0046961">
    <property type="term" value="F:proton-transporting ATPase activity, rotational mechanism"/>
    <property type="evidence" value="ECO:0007669"/>
    <property type="project" value="InterPro"/>
</dbReference>
<evidence type="ECO:0000259" key="17">
    <source>
        <dbReference type="Pfam" id="PF02874"/>
    </source>
</evidence>
<reference evidence="19" key="2">
    <citation type="submission" date="2004-02" db="EMBL/GenBank/DDBJ databases">
        <authorList>
            <consortium name="Genoscope"/>
            <consortium name="Whitehead Institute Centre for Genome Research"/>
        </authorList>
    </citation>
    <scope>NUCLEOTIDE SEQUENCE</scope>
</reference>
<dbReference type="InterPro" id="IPR020003">
    <property type="entry name" value="ATPase_a/bsu_AS"/>
</dbReference>
<protein>
    <recommendedName>
        <fullName evidence="15">Vacuolar proton pump subunit B</fullName>
        <shortName evidence="15">V-ATPase subunit B</shortName>
    </recommendedName>
    <alternativeName>
        <fullName evidence="15">Vacuolar proton pump subunit B</fullName>
    </alternativeName>
</protein>
<keyword evidence="7" id="KW-0067">ATP-binding</keyword>
<evidence type="ECO:0000256" key="12">
    <source>
        <dbReference type="ARBA" id="ARBA00037827"/>
    </source>
</evidence>
<evidence type="ECO:0000256" key="9">
    <source>
        <dbReference type="ARBA" id="ARBA00023065"/>
    </source>
</evidence>
<keyword evidence="6 15" id="KW-0375">Hydrogen ion transport</keyword>
<comment type="subcellular location">
    <subcellularLocation>
        <location evidence="1">Apical cell membrane</location>
    </subcellularLocation>
    <subcellularLocation>
        <location evidence="11">Cytoplasmic vesicle</location>
        <location evidence="11">Clathrin-coated vesicle membrane</location>
        <topology evidence="11">Peripheral membrane protein</topology>
    </subcellularLocation>
    <subcellularLocation>
        <location evidence="12">Cytoplasmic vesicle</location>
        <location evidence="12">Secretory vesicle</location>
        <location evidence="12">Synaptic vesicle membrane</location>
        <topology evidence="12">Peripheral membrane protein</topology>
    </subcellularLocation>
    <subcellularLocation>
        <location evidence="2">Melanosome</location>
    </subcellularLocation>
</comment>
<keyword evidence="9 15" id="KW-0406">Ion transport</keyword>
<dbReference type="EMBL" id="CAAE01012326">
    <property type="protein sequence ID" value="CAF94534.1"/>
    <property type="molecule type" value="Genomic_DNA"/>
</dbReference>
<dbReference type="PROSITE" id="PS00152">
    <property type="entry name" value="ATPASE_ALPHA_BETA"/>
    <property type="match status" value="1"/>
</dbReference>
<dbReference type="GO" id="GO:0005524">
    <property type="term" value="F:ATP binding"/>
    <property type="evidence" value="ECO:0007669"/>
    <property type="project" value="UniProtKB-KW"/>
</dbReference>
<feature type="domain" description="ATPase F1/V1/A1 complex alpha/beta subunit N-terminal" evidence="17">
    <location>
        <begin position="41"/>
        <end position="107"/>
    </location>
</feature>
<dbReference type="AlphaFoldDB" id="Q4SXU8"/>
<evidence type="ECO:0000256" key="8">
    <source>
        <dbReference type="ARBA" id="ARBA00023018"/>
    </source>
</evidence>
<evidence type="ECO:0000256" key="13">
    <source>
        <dbReference type="ARBA" id="ARBA00045731"/>
    </source>
</evidence>
<keyword evidence="10" id="KW-0968">Cytoplasmic vesicle</keyword>
<comment type="function">
    <text evidence="13">Non-catalytic subunit of the V1 complex of vacuolar(H+)-ATPase (V-ATPase), a multisubunit enzyme composed of a peripheral complex (V1) that hydrolyzes ATP and a membrane integral complex (V0) that translocates protons. V-ATPase is responsible for acidifying and maintaining the pH of intracellular compartments and in some cell types, is targeted to the plasma membrane, where it is responsible for acidifying the extracellular environment. In renal intercalated cells, can partially compensate the lack of ATP6V1B1 and mediate secretion of protons (H+) into the urine under base-line conditions but not in conditions of acid load.</text>
</comment>
<keyword evidence="5" id="KW-0547">Nucleotide-binding</keyword>
<evidence type="ECO:0000256" key="7">
    <source>
        <dbReference type="ARBA" id="ARBA00022840"/>
    </source>
</evidence>
<keyword evidence="4 15" id="KW-0813">Transport</keyword>
<evidence type="ECO:0000256" key="6">
    <source>
        <dbReference type="ARBA" id="ARBA00022781"/>
    </source>
</evidence>
<dbReference type="CDD" id="cd18112">
    <property type="entry name" value="ATP-synt_V_A-type_beta_C"/>
    <property type="match status" value="1"/>
</dbReference>
<dbReference type="InterPro" id="IPR022879">
    <property type="entry name" value="V-ATPase_su_B/beta"/>
</dbReference>
<evidence type="ECO:0000256" key="3">
    <source>
        <dbReference type="ARBA" id="ARBA00008936"/>
    </source>
</evidence>
<accession>Q4SXU8</accession>
<feature type="non-terminal residue" evidence="19">
    <location>
        <position position="1"/>
    </location>
</feature>
<evidence type="ECO:0000256" key="1">
    <source>
        <dbReference type="ARBA" id="ARBA00004221"/>
    </source>
</evidence>
<evidence type="ECO:0000256" key="4">
    <source>
        <dbReference type="ARBA" id="ARBA00022448"/>
    </source>
</evidence>
<feature type="domain" description="ATPase F1/V1/A1 complex alpha/beta subunit nucleotide-binding" evidence="16">
    <location>
        <begin position="164"/>
        <end position="411"/>
    </location>
</feature>
<dbReference type="NCBIfam" id="NF003235">
    <property type="entry name" value="PRK04196.1"/>
    <property type="match status" value="1"/>
</dbReference>
<evidence type="ECO:0000259" key="16">
    <source>
        <dbReference type="Pfam" id="PF00006"/>
    </source>
</evidence>
<reference evidence="19" key="1">
    <citation type="journal article" date="2004" name="Nature">
        <title>Genome duplication in the teleost fish Tetraodon nigroviridis reveals the early vertebrate proto-karyotype.</title>
        <authorList>
            <person name="Jaillon O."/>
            <person name="Aury J.-M."/>
            <person name="Brunet F."/>
            <person name="Petit J.-L."/>
            <person name="Stange-Thomann N."/>
            <person name="Mauceli E."/>
            <person name="Bouneau L."/>
            <person name="Fischer C."/>
            <person name="Ozouf-Costaz C."/>
            <person name="Bernot A."/>
            <person name="Nicaud S."/>
            <person name="Jaffe D."/>
            <person name="Fisher S."/>
            <person name="Lutfalla G."/>
            <person name="Dossat C."/>
            <person name="Segurens B."/>
            <person name="Dasilva C."/>
            <person name="Salanoubat M."/>
            <person name="Levy M."/>
            <person name="Boudet N."/>
            <person name="Castellano S."/>
            <person name="Anthouard V."/>
            <person name="Jubin C."/>
            <person name="Castelli V."/>
            <person name="Katinka M."/>
            <person name="Vacherie B."/>
            <person name="Biemont C."/>
            <person name="Skalli Z."/>
            <person name="Cattolico L."/>
            <person name="Poulain J."/>
            <person name="De Berardinis V."/>
            <person name="Cruaud C."/>
            <person name="Duprat S."/>
            <person name="Brottier P."/>
            <person name="Coutanceau J.-P."/>
            <person name="Gouzy J."/>
            <person name="Parra G."/>
            <person name="Lardier G."/>
            <person name="Chapple C."/>
            <person name="McKernan K.J."/>
            <person name="McEwan P."/>
            <person name="Bosak S."/>
            <person name="Kellis M."/>
            <person name="Volff J.-N."/>
            <person name="Guigo R."/>
            <person name="Zody M.C."/>
            <person name="Mesirov J."/>
            <person name="Lindblad-Toh K."/>
            <person name="Birren B."/>
            <person name="Nusbaum C."/>
            <person name="Kahn D."/>
            <person name="Robinson-Rechavi M."/>
            <person name="Laudet V."/>
            <person name="Schachter V."/>
            <person name="Quetier F."/>
            <person name="Saurin W."/>
            <person name="Scarpelli C."/>
            <person name="Wincker P."/>
            <person name="Lander E.S."/>
            <person name="Weissenbach J."/>
            <person name="Roest Crollius H."/>
        </authorList>
    </citation>
    <scope>NUCLEOTIDE SEQUENCE [LARGE SCALE GENOMIC DNA]</scope>
</reference>
<dbReference type="GO" id="GO:0007035">
    <property type="term" value="P:vacuolar acidification"/>
    <property type="evidence" value="ECO:0007669"/>
    <property type="project" value="TreeGrafter"/>
</dbReference>
<dbReference type="Pfam" id="PF02874">
    <property type="entry name" value="ATP-synt_ab_N"/>
    <property type="match status" value="1"/>
</dbReference>
<evidence type="ECO:0000256" key="2">
    <source>
        <dbReference type="ARBA" id="ARBA00004223"/>
    </source>
</evidence>
<dbReference type="SUPFAM" id="SSF52540">
    <property type="entry name" value="P-loop containing nucleoside triphosphate hydrolases"/>
    <property type="match status" value="1"/>
</dbReference>
<dbReference type="GO" id="GO:0030672">
    <property type="term" value="C:synaptic vesicle membrane"/>
    <property type="evidence" value="ECO:0007669"/>
    <property type="project" value="UniProtKB-SubCell"/>
</dbReference>
<feature type="domain" description="ATP synthase A/B type C-terminal" evidence="18">
    <location>
        <begin position="506"/>
        <end position="543"/>
    </location>
</feature>
<dbReference type="Pfam" id="PF00006">
    <property type="entry name" value="ATP-synt_ab"/>
    <property type="match status" value="1"/>
</dbReference>
<gene>
    <name evidence="19" type="ORF">GSTENG00010666001</name>
</gene>
<dbReference type="PIRSF" id="PIRSF039114">
    <property type="entry name" value="V-ATPsynth_beta/V-ATPase_B"/>
    <property type="match status" value="1"/>
</dbReference>
<comment type="caution">
    <text evidence="19">The sequence shown here is derived from an EMBL/GenBank/DDBJ whole genome shotgun (WGS) entry which is preliminary data.</text>
</comment>
<dbReference type="GO" id="GO:0042470">
    <property type="term" value="C:melanosome"/>
    <property type="evidence" value="ECO:0007669"/>
    <property type="project" value="UniProtKB-SubCell"/>
</dbReference>
<dbReference type="InterPro" id="IPR005723">
    <property type="entry name" value="ATPase_V1-cplx_bsu"/>
</dbReference>